<dbReference type="OrthoDB" id="5624902at2"/>
<sequence length="95" mass="10978">MILTNIMKHLIQEHHLTFIENQQTKDFGKLTQVEIFIKALISQADNNYLYVFDSSMTKSISDTNFDLIQVLFIYDALLNLIDEGIINIDKLLGDN</sequence>
<protein>
    <submittedName>
        <fullName evidence="1">Uncharacterized protein</fullName>
    </submittedName>
</protein>
<dbReference type="RefSeq" id="WP_117003640.1">
    <property type="nucleotide sequence ID" value="NZ_BMJS01000034.1"/>
</dbReference>
<reference evidence="1" key="2">
    <citation type="submission" date="2020-09" db="EMBL/GenBank/DDBJ databases">
        <authorList>
            <person name="Sun Q."/>
            <person name="Zhou Y."/>
        </authorList>
    </citation>
    <scope>NUCLEOTIDE SEQUENCE</scope>
    <source>
        <strain evidence="1">CGMCC 1.15758</strain>
    </source>
</reference>
<organism evidence="1 2">
    <name type="scientific">Cysteiniphilum litorale</name>
    <dbReference type="NCBI Taxonomy" id="2056700"/>
    <lineage>
        <taxon>Bacteria</taxon>
        <taxon>Pseudomonadati</taxon>
        <taxon>Pseudomonadota</taxon>
        <taxon>Gammaproteobacteria</taxon>
        <taxon>Thiotrichales</taxon>
        <taxon>Fastidiosibacteraceae</taxon>
        <taxon>Cysteiniphilum</taxon>
    </lineage>
</organism>
<evidence type="ECO:0000313" key="1">
    <source>
        <dbReference type="EMBL" id="GGG05082.1"/>
    </source>
</evidence>
<gene>
    <name evidence="1" type="ORF">GCM10010995_23170</name>
</gene>
<dbReference type="AlphaFoldDB" id="A0A8J2Z695"/>
<evidence type="ECO:0000313" key="2">
    <source>
        <dbReference type="Proteomes" id="UP000636949"/>
    </source>
</evidence>
<keyword evidence="2" id="KW-1185">Reference proteome</keyword>
<dbReference type="Proteomes" id="UP000636949">
    <property type="component" value="Unassembled WGS sequence"/>
</dbReference>
<reference evidence="1" key="1">
    <citation type="journal article" date="2014" name="Int. J. Syst. Evol. Microbiol.">
        <title>Complete genome sequence of Corynebacterium casei LMG S-19264T (=DSM 44701T), isolated from a smear-ripened cheese.</title>
        <authorList>
            <consortium name="US DOE Joint Genome Institute (JGI-PGF)"/>
            <person name="Walter F."/>
            <person name="Albersmeier A."/>
            <person name="Kalinowski J."/>
            <person name="Ruckert C."/>
        </authorList>
    </citation>
    <scope>NUCLEOTIDE SEQUENCE</scope>
    <source>
        <strain evidence="1">CGMCC 1.15758</strain>
    </source>
</reference>
<dbReference type="EMBL" id="BMJS01000034">
    <property type="protein sequence ID" value="GGG05082.1"/>
    <property type="molecule type" value="Genomic_DNA"/>
</dbReference>
<accession>A0A8J2Z695</accession>
<proteinExistence type="predicted"/>
<name>A0A8J2Z695_9GAMM</name>
<comment type="caution">
    <text evidence="1">The sequence shown here is derived from an EMBL/GenBank/DDBJ whole genome shotgun (WGS) entry which is preliminary data.</text>
</comment>